<accession>O67754</accession>
<feature type="domain" description="Hydantoinase B/oxoprolinase" evidence="1">
    <location>
        <begin position="4"/>
        <end position="517"/>
    </location>
</feature>
<sequence length="521" mass="57561">MNSSILLEVFKNAFSSIAEEMGLVLQRTAFSPNIKERRDFSCAVFDKEGNLVAQAAHIPVHLGSMPLSVKEAIKAFKGEFEEGDMVVLNDPYMGGTHLPDITLVAPFFYKGELLFFLANRAHHADVGGATPGSMPLSTSIFQEGFIIPPLKLMKRGELNEDFMKVFLRNVRTPEEREGDFKAQIMANITGIKRLRELIEREGIEKVLFFSKELMNYSERIIRERIKALPEGEYEFEDYMEDDGYGRKDVKIHLKLKVEKEKLIFDFSKSDDQTRGGINAVRAITLSAVYYAVISLLGSDIPVNEGCFRPLEVITRKGSVVDAEFPAGVAGGNVETSQRIVDVVLGAFSKAIPEKVPAASQGTMNHVTIGGINPENGEPFTYYETIGGGMGASAKGDGESAVHSHMTNTLNTPIEALEHYYPILVTEYSIRKGSGGEGMHRGGDGIVREYEFLTDVEVTVLSERRRLAPYGLFGGKPGMPGINLIKTEEGEKEMPSKFSVYLKKGDRLRVETPGGGGYMKEE</sequence>
<gene>
    <name evidence="2" type="primary">hyuB</name>
    <name evidence="2" type="ordered locus">aq_1925</name>
</gene>
<dbReference type="RefSeq" id="WP_010881258.1">
    <property type="nucleotide sequence ID" value="NC_000918.1"/>
</dbReference>
<dbReference type="HOGENOM" id="CLU_020413_1_0_0"/>
<evidence type="ECO:0000313" key="3">
    <source>
        <dbReference type="Proteomes" id="UP000000798"/>
    </source>
</evidence>
<evidence type="ECO:0000313" key="2">
    <source>
        <dbReference type="EMBL" id="AAC07716.1"/>
    </source>
</evidence>
<dbReference type="InterPro" id="IPR003692">
    <property type="entry name" value="Hydantoinase_B"/>
</dbReference>
<dbReference type="InterPro" id="IPR045079">
    <property type="entry name" value="Oxoprolinase-like"/>
</dbReference>
<dbReference type="InParanoid" id="O67754"/>
<dbReference type="Proteomes" id="UP000000798">
    <property type="component" value="Chromosome"/>
</dbReference>
<dbReference type="eggNOG" id="COG0146">
    <property type="taxonomic scope" value="Bacteria"/>
</dbReference>
<name>O67754_AQUAE</name>
<dbReference type="EnsemblBacteria" id="AAC07716">
    <property type="protein sequence ID" value="AAC07716"/>
    <property type="gene ID" value="aq_1925"/>
</dbReference>
<dbReference type="PANTHER" id="PTHR11365">
    <property type="entry name" value="5-OXOPROLINASE RELATED"/>
    <property type="match status" value="1"/>
</dbReference>
<keyword evidence="3" id="KW-1185">Reference proteome</keyword>
<dbReference type="GO" id="GO:0016787">
    <property type="term" value="F:hydrolase activity"/>
    <property type="evidence" value="ECO:0007669"/>
    <property type="project" value="InterPro"/>
</dbReference>
<organism evidence="2 3">
    <name type="scientific">Aquifex aeolicus (strain VF5)</name>
    <dbReference type="NCBI Taxonomy" id="224324"/>
    <lineage>
        <taxon>Bacteria</taxon>
        <taxon>Pseudomonadati</taxon>
        <taxon>Aquificota</taxon>
        <taxon>Aquificia</taxon>
        <taxon>Aquificales</taxon>
        <taxon>Aquificaceae</taxon>
        <taxon>Aquifex</taxon>
    </lineage>
</organism>
<proteinExistence type="predicted"/>
<evidence type="ECO:0000259" key="1">
    <source>
        <dbReference type="Pfam" id="PF02538"/>
    </source>
</evidence>
<dbReference type="PANTHER" id="PTHR11365:SF23">
    <property type="entry name" value="HYPOTHETICAL 5-OXOPROLINASE (EUROFUNG)-RELATED"/>
    <property type="match status" value="1"/>
</dbReference>
<protein>
    <submittedName>
        <fullName evidence="2">N-methylhydantoinase B</fullName>
    </submittedName>
</protein>
<dbReference type="KEGG" id="aae:aq_1925"/>
<dbReference type="Pfam" id="PF02538">
    <property type="entry name" value="Hydantoinase_B"/>
    <property type="match status" value="1"/>
</dbReference>
<dbReference type="AlphaFoldDB" id="O67754"/>
<dbReference type="EMBL" id="AE000657">
    <property type="protein sequence ID" value="AAC07716.1"/>
    <property type="molecule type" value="Genomic_DNA"/>
</dbReference>
<dbReference type="PATRIC" id="fig|224324.8.peg.1492"/>
<dbReference type="OrthoDB" id="102473at2"/>
<reference evidence="2 3" key="1">
    <citation type="journal article" date="1998" name="Nature">
        <title>The complete genome of the hyperthermophilic bacterium Aquifex aeolicus.</title>
        <authorList>
            <person name="Deckert G."/>
            <person name="Warren P.V."/>
            <person name="Gaasterland T."/>
            <person name="Young W.G."/>
            <person name="Lenox A.L."/>
            <person name="Graham D.E."/>
            <person name="Overbeek R."/>
            <person name="Snead M.A."/>
            <person name="Keller M."/>
            <person name="Aujay M."/>
            <person name="Huber R."/>
            <person name="Feldman R.A."/>
            <person name="Short J.M."/>
            <person name="Olson G.J."/>
            <person name="Swanson R.V."/>
        </authorList>
    </citation>
    <scope>NUCLEOTIDE SEQUENCE [LARGE SCALE GENOMIC DNA]</scope>
    <source>
        <strain evidence="2 3">VF5</strain>
    </source>
</reference>
<dbReference type="STRING" id="224324.aq_1925"/>
<dbReference type="PIR" id="F70465">
    <property type="entry name" value="F70465"/>
</dbReference>